<dbReference type="Proteomes" id="UP001500994">
    <property type="component" value="Unassembled WGS sequence"/>
</dbReference>
<keyword evidence="1" id="KW-0472">Membrane</keyword>
<keyword evidence="1" id="KW-0812">Transmembrane</keyword>
<reference evidence="2 3" key="1">
    <citation type="journal article" date="2019" name="Int. J. Syst. Evol. Microbiol.">
        <title>The Global Catalogue of Microorganisms (GCM) 10K type strain sequencing project: providing services to taxonomists for standard genome sequencing and annotation.</title>
        <authorList>
            <consortium name="The Broad Institute Genomics Platform"/>
            <consortium name="The Broad Institute Genome Sequencing Center for Infectious Disease"/>
            <person name="Wu L."/>
            <person name="Ma J."/>
        </authorList>
    </citation>
    <scope>NUCLEOTIDE SEQUENCE [LARGE SCALE GENOMIC DNA]</scope>
    <source>
        <strain evidence="2 3">JCM 16374</strain>
    </source>
</reference>
<accession>A0ABN3T6P8</accession>
<feature type="transmembrane region" description="Helical" evidence="1">
    <location>
        <begin position="6"/>
        <end position="25"/>
    </location>
</feature>
<sequence length="90" mass="9953">MPGAATAVAVARIEAVMEAVVFGFMTRMRMTLQRFGGFHRMDSRFRGAERSYGHWHRQEISGKEVAPRDIRALTGGNDCAIGGVPARCDR</sequence>
<comment type="caution">
    <text evidence="2">The sequence shown here is derived from an EMBL/GenBank/DDBJ whole genome shotgun (WGS) entry which is preliminary data.</text>
</comment>
<proteinExistence type="predicted"/>
<gene>
    <name evidence="2" type="ORF">GCM10009864_80210</name>
</gene>
<protein>
    <submittedName>
        <fullName evidence="2">Uncharacterized protein</fullName>
    </submittedName>
</protein>
<evidence type="ECO:0000256" key="1">
    <source>
        <dbReference type="SAM" id="Phobius"/>
    </source>
</evidence>
<evidence type="ECO:0000313" key="3">
    <source>
        <dbReference type="Proteomes" id="UP001500994"/>
    </source>
</evidence>
<keyword evidence="1" id="KW-1133">Transmembrane helix</keyword>
<dbReference type="EMBL" id="BAAARK010000066">
    <property type="protein sequence ID" value="GAA2693403.1"/>
    <property type="molecule type" value="Genomic_DNA"/>
</dbReference>
<name>A0ABN3T6P8_9ACTN</name>
<evidence type="ECO:0000313" key="2">
    <source>
        <dbReference type="EMBL" id="GAA2693403.1"/>
    </source>
</evidence>
<keyword evidence="3" id="KW-1185">Reference proteome</keyword>
<organism evidence="2 3">
    <name type="scientific">Streptomyces lunalinharesii</name>
    <dbReference type="NCBI Taxonomy" id="333384"/>
    <lineage>
        <taxon>Bacteria</taxon>
        <taxon>Bacillati</taxon>
        <taxon>Actinomycetota</taxon>
        <taxon>Actinomycetes</taxon>
        <taxon>Kitasatosporales</taxon>
        <taxon>Streptomycetaceae</taxon>
        <taxon>Streptomyces</taxon>
    </lineage>
</organism>